<gene>
    <name evidence="2" type="ORF">DXH47_08600</name>
</gene>
<evidence type="ECO:0000313" key="2">
    <source>
        <dbReference type="EMBL" id="RXI77839.1"/>
    </source>
</evidence>
<proteinExistence type="predicted"/>
<reference evidence="2 3" key="1">
    <citation type="submission" date="2018-08" db="EMBL/GenBank/DDBJ databases">
        <title>Lactobacillus suantsai sp. nov., isolated from traditional fermented suan-tsai in Taiwan.</title>
        <authorList>
            <person name="Huang C.-H."/>
        </authorList>
    </citation>
    <scope>NUCLEOTIDE SEQUENCE [LARGE SCALE GENOMIC DNA]</scope>
    <source>
        <strain evidence="2 3">BCRC 12945</strain>
    </source>
</reference>
<dbReference type="RefSeq" id="WP_129032930.1">
    <property type="nucleotide sequence ID" value="NZ_CP059603.1"/>
</dbReference>
<dbReference type="AlphaFoldDB" id="A0A4Q0VHI8"/>
<accession>A0A4Q0VHI8</accession>
<comment type="caution">
    <text evidence="2">The sequence shown here is derived from an EMBL/GenBank/DDBJ whole genome shotgun (WGS) entry which is preliminary data.</text>
</comment>
<evidence type="ECO:0000259" key="1">
    <source>
        <dbReference type="Pfam" id="PF26348"/>
    </source>
</evidence>
<feature type="domain" description="ScoMcrA-like SRA" evidence="1">
    <location>
        <begin position="8"/>
        <end position="90"/>
    </location>
</feature>
<evidence type="ECO:0000313" key="3">
    <source>
        <dbReference type="Proteomes" id="UP000290602"/>
    </source>
</evidence>
<name>A0A4Q0VHI8_9LACO</name>
<dbReference type="InterPro" id="IPR058712">
    <property type="entry name" value="SRA_ScoMcrA"/>
</dbReference>
<dbReference type="Pfam" id="PF26348">
    <property type="entry name" value="SRA_ScoMcrA"/>
    <property type="match status" value="1"/>
</dbReference>
<dbReference type="OrthoDB" id="9811997at2"/>
<sequence length="135" mass="15173">MIKQLTIGATYSNAEVAEAFGVSTQGGMRKSNANNCLVLISKESANLYPDKWDGEVLNYSGMGQQGDQRLDYSQNRALAQSRDTDLTVYLMINKEPNRYVNYGEVELVQDPYMMFDGHRNVAIFPIQPLVKKAKD</sequence>
<keyword evidence="3" id="KW-1185">Reference proteome</keyword>
<dbReference type="EMBL" id="QXIL01000018">
    <property type="protein sequence ID" value="RXI77839.1"/>
    <property type="molecule type" value="Genomic_DNA"/>
</dbReference>
<organism evidence="2 3">
    <name type="scientific">Levilactobacillus suantsaii</name>
    <dbReference type="NCBI Taxonomy" id="2292255"/>
    <lineage>
        <taxon>Bacteria</taxon>
        <taxon>Bacillati</taxon>
        <taxon>Bacillota</taxon>
        <taxon>Bacilli</taxon>
        <taxon>Lactobacillales</taxon>
        <taxon>Lactobacillaceae</taxon>
        <taxon>Levilactobacillus</taxon>
    </lineage>
</organism>
<dbReference type="Proteomes" id="UP000290602">
    <property type="component" value="Unassembled WGS sequence"/>
</dbReference>
<protein>
    <recommendedName>
        <fullName evidence="1">ScoMcrA-like SRA domain-containing protein</fullName>
    </recommendedName>
</protein>